<evidence type="ECO:0000313" key="1">
    <source>
        <dbReference type="EMBL" id="AJO22677.1"/>
    </source>
</evidence>
<organism evidence="1 2">
    <name type="scientific">Heyndrickxia coagulans</name>
    <name type="common">Weizmannia coagulans</name>
    <dbReference type="NCBI Taxonomy" id="1398"/>
    <lineage>
        <taxon>Bacteria</taxon>
        <taxon>Bacillati</taxon>
        <taxon>Bacillota</taxon>
        <taxon>Bacilli</taxon>
        <taxon>Bacillales</taxon>
        <taxon>Bacillaceae</taxon>
        <taxon>Heyndrickxia</taxon>
    </lineage>
</organism>
<accession>A0AAN0T4E8</accession>
<keyword evidence="2" id="KW-1185">Reference proteome</keyword>
<dbReference type="AlphaFoldDB" id="A0AAN0T4E8"/>
<proteinExistence type="predicted"/>
<reference evidence="2" key="1">
    <citation type="submission" date="2015-01" db="EMBL/GenBank/DDBJ databases">
        <title>Comparative genome analysis of Bacillus coagulans HM-08, Clostridium butyricum HM-68, Bacillus subtilis HM-66 and Bacillus paralicheniformis BL-09.</title>
        <authorList>
            <person name="Zhang H."/>
        </authorList>
    </citation>
    <scope>NUCLEOTIDE SEQUENCE [LARGE SCALE GENOMIC DNA]</scope>
    <source>
        <strain evidence="2">HM-08</strain>
    </source>
</reference>
<protein>
    <submittedName>
        <fullName evidence="1">Uncharacterized protein</fullName>
    </submittedName>
</protein>
<name>A0AAN0T4E8_HEYCO</name>
<dbReference type="EMBL" id="CP010525">
    <property type="protein sequence ID" value="AJO22677.1"/>
    <property type="molecule type" value="Genomic_DNA"/>
</dbReference>
<dbReference type="Proteomes" id="UP000032024">
    <property type="component" value="Chromosome"/>
</dbReference>
<gene>
    <name evidence="1" type="ORF">SB48_HM08orf02972</name>
</gene>
<evidence type="ECO:0000313" key="2">
    <source>
        <dbReference type="Proteomes" id="UP000032024"/>
    </source>
</evidence>
<sequence length="79" mass="9230">MPLLKTAHRFFRNPGPAFTVENAKRMPLSHCFPVSAFHAEMAKRAGLKKINFRLPVCYFLHEYANYCMLIFASRYFSNL</sequence>